<dbReference type="AlphaFoldDB" id="A0A1T4RQX1"/>
<dbReference type="GO" id="GO:0051082">
    <property type="term" value="F:unfolded protein binding"/>
    <property type="evidence" value="ECO:0007669"/>
    <property type="project" value="TreeGrafter"/>
</dbReference>
<dbReference type="STRING" id="1123491.SAMN02745782_02764"/>
<evidence type="ECO:0000313" key="8">
    <source>
        <dbReference type="Proteomes" id="UP000190834"/>
    </source>
</evidence>
<evidence type="ECO:0000256" key="1">
    <source>
        <dbReference type="ARBA" id="ARBA00004418"/>
    </source>
</evidence>
<evidence type="ECO:0000256" key="2">
    <source>
        <dbReference type="ARBA" id="ARBA00008441"/>
    </source>
</evidence>
<dbReference type="Gene3D" id="1.20.120.1490">
    <property type="match status" value="1"/>
</dbReference>
<sequence>MNMTRKMVLAAAVFPLVFGTASAFAYGGKGKPNHDGMCGMHNDRAMARELKLTPEQQEQMKTLRDQHRQAMQEKRKSGPRDDMRSLRDQERNLMLAPDFDQAAATELAKQMVDMQVERRVEMMKHRHQMMNILTDDQKEQLQTLQQECMDENWQKGPRGSGEGPRGNNDGAKGKGRS</sequence>
<accession>A0A1T4RQX1</accession>
<evidence type="ECO:0000256" key="5">
    <source>
        <dbReference type="SAM" id="MobiDB-lite"/>
    </source>
</evidence>
<dbReference type="CDD" id="cd09916">
    <property type="entry name" value="CpxP_like"/>
    <property type="match status" value="1"/>
</dbReference>
<feature type="region of interest" description="Disordered" evidence="5">
    <location>
        <begin position="135"/>
        <end position="177"/>
    </location>
</feature>
<keyword evidence="4" id="KW-0574">Periplasm</keyword>
<dbReference type="Pfam" id="PF07813">
    <property type="entry name" value="LTXXQ"/>
    <property type="match status" value="1"/>
</dbReference>
<dbReference type="EMBL" id="FUXB01000015">
    <property type="protein sequence ID" value="SKA18158.1"/>
    <property type="molecule type" value="Genomic_DNA"/>
</dbReference>
<evidence type="ECO:0000256" key="6">
    <source>
        <dbReference type="SAM" id="SignalP"/>
    </source>
</evidence>
<evidence type="ECO:0000313" key="7">
    <source>
        <dbReference type="EMBL" id="SKA18158.1"/>
    </source>
</evidence>
<gene>
    <name evidence="7" type="ORF">SAMN02745782_02764</name>
</gene>
<dbReference type="OrthoDB" id="6105813at2"/>
<dbReference type="InterPro" id="IPR012899">
    <property type="entry name" value="LTXXQ"/>
</dbReference>
<dbReference type="PANTHER" id="PTHR38102">
    <property type="entry name" value="PERIPLASMIC CHAPERONE SPY"/>
    <property type="match status" value="1"/>
</dbReference>
<keyword evidence="8" id="KW-1185">Reference proteome</keyword>
<comment type="subcellular location">
    <subcellularLocation>
        <location evidence="1">Periplasm</location>
    </subcellularLocation>
</comment>
<dbReference type="NCBIfam" id="NF009391">
    <property type="entry name" value="PRK12750.1"/>
    <property type="match status" value="1"/>
</dbReference>
<feature type="signal peptide" evidence="6">
    <location>
        <begin position="1"/>
        <end position="25"/>
    </location>
</feature>
<proteinExistence type="inferred from homology"/>
<evidence type="ECO:0000256" key="3">
    <source>
        <dbReference type="ARBA" id="ARBA00022729"/>
    </source>
</evidence>
<dbReference type="GeneID" id="70582512"/>
<dbReference type="InterPro" id="IPR052211">
    <property type="entry name" value="Cpx_auxiliary_protein"/>
</dbReference>
<dbReference type="PANTHER" id="PTHR38102:SF1">
    <property type="entry name" value="PERIPLASMIC CHAPERONE SPY"/>
    <property type="match status" value="1"/>
</dbReference>
<feature type="chain" id="PRO_5010572345" evidence="6">
    <location>
        <begin position="26"/>
        <end position="177"/>
    </location>
</feature>
<keyword evidence="3 6" id="KW-0732">Signal</keyword>
<dbReference type="Proteomes" id="UP000190834">
    <property type="component" value="Unassembled WGS sequence"/>
</dbReference>
<evidence type="ECO:0000256" key="4">
    <source>
        <dbReference type="ARBA" id="ARBA00022764"/>
    </source>
</evidence>
<feature type="region of interest" description="Disordered" evidence="5">
    <location>
        <begin position="57"/>
        <end position="85"/>
    </location>
</feature>
<protein>
    <submittedName>
        <fullName evidence="7">Protein CpxP</fullName>
    </submittedName>
</protein>
<dbReference type="GO" id="GO:0030288">
    <property type="term" value="C:outer membrane-bounded periplasmic space"/>
    <property type="evidence" value="ECO:0007669"/>
    <property type="project" value="TreeGrafter"/>
</dbReference>
<feature type="compositionally biased region" description="Basic and acidic residues" evidence="5">
    <location>
        <begin position="61"/>
        <end position="85"/>
    </location>
</feature>
<dbReference type="RefSeq" id="WP_078927121.1">
    <property type="nucleotide sequence ID" value="NZ_FUXB01000015.1"/>
</dbReference>
<organism evidence="7 8">
    <name type="scientific">Vibrio cincinnatiensis DSM 19608</name>
    <dbReference type="NCBI Taxonomy" id="1123491"/>
    <lineage>
        <taxon>Bacteria</taxon>
        <taxon>Pseudomonadati</taxon>
        <taxon>Pseudomonadota</taxon>
        <taxon>Gammaproteobacteria</taxon>
        <taxon>Vibrionales</taxon>
        <taxon>Vibrionaceae</taxon>
        <taxon>Vibrio</taxon>
    </lineage>
</organism>
<name>A0A1T4RQX1_VIBCI</name>
<reference evidence="8" key="1">
    <citation type="submission" date="2017-02" db="EMBL/GenBank/DDBJ databases">
        <authorList>
            <person name="Varghese N."/>
            <person name="Submissions S."/>
        </authorList>
    </citation>
    <scope>NUCLEOTIDE SEQUENCE [LARGE SCALE GENOMIC DNA]</scope>
    <source>
        <strain evidence="8">DSM 19608</strain>
    </source>
</reference>
<comment type="similarity">
    <text evidence="2">Belongs to the CpxP/Spy family.</text>
</comment>